<keyword evidence="1" id="KW-1133">Transmembrane helix</keyword>
<evidence type="ECO:0000313" key="3">
    <source>
        <dbReference type="EMBL" id="GMA29664.1"/>
    </source>
</evidence>
<feature type="domain" description="DUF1206" evidence="2">
    <location>
        <begin position="110"/>
        <end position="171"/>
    </location>
</feature>
<feature type="transmembrane region" description="Helical" evidence="1">
    <location>
        <begin position="21"/>
        <end position="45"/>
    </location>
</feature>
<gene>
    <name evidence="3" type="ORF">GCM10025874_29170</name>
</gene>
<comment type="caution">
    <text evidence="3">The sequence shown here is derived from an EMBL/GenBank/DDBJ whole genome shotgun (WGS) entry which is preliminary data.</text>
</comment>
<evidence type="ECO:0000256" key="1">
    <source>
        <dbReference type="SAM" id="Phobius"/>
    </source>
</evidence>
<name>A0AA37UG37_9MICO</name>
<dbReference type="InterPro" id="IPR009597">
    <property type="entry name" value="DUF1206"/>
</dbReference>
<reference evidence="3 4" key="1">
    <citation type="journal article" date="2014" name="Int. J. Syst. Evol. Microbiol.">
        <title>Complete genome sequence of Corynebacterium casei LMG S-19264T (=DSM 44701T), isolated from a smear-ripened cheese.</title>
        <authorList>
            <consortium name="US DOE Joint Genome Institute (JGI-PGF)"/>
            <person name="Walter F."/>
            <person name="Albersmeier A."/>
            <person name="Kalinowski J."/>
            <person name="Ruckert C."/>
        </authorList>
    </citation>
    <scope>NUCLEOTIDE SEQUENCE [LARGE SCALE GENOMIC DNA]</scope>
    <source>
        <strain evidence="3 4">NBRC 112289</strain>
    </source>
</reference>
<feature type="domain" description="DUF1206" evidence="2">
    <location>
        <begin position="24"/>
        <end position="91"/>
    </location>
</feature>
<evidence type="ECO:0000313" key="4">
    <source>
        <dbReference type="Proteomes" id="UP001157160"/>
    </source>
</evidence>
<dbReference type="Proteomes" id="UP001157160">
    <property type="component" value="Unassembled WGS sequence"/>
</dbReference>
<keyword evidence="4" id="KW-1185">Reference proteome</keyword>
<evidence type="ECO:0000259" key="2">
    <source>
        <dbReference type="Pfam" id="PF06724"/>
    </source>
</evidence>
<sequence length="265" mass="26049">MSTNPKGAASRARNTTAMRAGARIGFAASGVVNGLVGVIAVSVAVGGGDAGQASQQGALRQLAGAPFGAALLWIVGVGLLILAVWYLASGVLATGSDDKERWAHRLKDLGKGVAYGAIGVLAVRTVLGAGGGSGGSQGSAIAALPGGIVLLVLVGLGILGVAGYSIVKGARKKFLEDVSPSGSAERVVELTGTIGYIARGVALAVLGVVWIVGAVAADPEQAGGIDVALQTVAGLPFGQVLLVLVGAGFVAYGVYSVLRARSAKL</sequence>
<dbReference type="EMBL" id="BSUL01000001">
    <property type="protein sequence ID" value="GMA29664.1"/>
    <property type="molecule type" value="Genomic_DNA"/>
</dbReference>
<keyword evidence="1" id="KW-0812">Transmembrane</keyword>
<accession>A0AA37UG37</accession>
<keyword evidence="1" id="KW-0472">Membrane</keyword>
<proteinExistence type="predicted"/>
<dbReference type="RefSeq" id="WP_284233968.1">
    <property type="nucleotide sequence ID" value="NZ_BSUL01000001.1"/>
</dbReference>
<feature type="domain" description="DUF1206" evidence="2">
    <location>
        <begin position="194"/>
        <end position="262"/>
    </location>
</feature>
<feature type="transmembrane region" description="Helical" evidence="1">
    <location>
        <begin position="65"/>
        <end position="88"/>
    </location>
</feature>
<dbReference type="AlphaFoldDB" id="A0AA37UG37"/>
<feature type="transmembrane region" description="Helical" evidence="1">
    <location>
        <begin position="147"/>
        <end position="167"/>
    </location>
</feature>
<feature type="transmembrane region" description="Helical" evidence="1">
    <location>
        <begin position="237"/>
        <end position="258"/>
    </location>
</feature>
<feature type="transmembrane region" description="Helical" evidence="1">
    <location>
        <begin position="196"/>
        <end position="217"/>
    </location>
</feature>
<dbReference type="Pfam" id="PF06724">
    <property type="entry name" value="DUF1206"/>
    <property type="match status" value="3"/>
</dbReference>
<protein>
    <recommendedName>
        <fullName evidence="2">DUF1206 domain-containing protein</fullName>
    </recommendedName>
</protein>
<organism evidence="3 4">
    <name type="scientific">Arenivirga flava</name>
    <dbReference type="NCBI Taxonomy" id="1930060"/>
    <lineage>
        <taxon>Bacteria</taxon>
        <taxon>Bacillati</taxon>
        <taxon>Actinomycetota</taxon>
        <taxon>Actinomycetes</taxon>
        <taxon>Micrococcales</taxon>
        <taxon>Microbacteriaceae</taxon>
        <taxon>Arenivirga</taxon>
    </lineage>
</organism>
<feature type="transmembrane region" description="Helical" evidence="1">
    <location>
        <begin position="109"/>
        <end position="127"/>
    </location>
</feature>